<gene>
    <name evidence="1" type="ORF">H7685_01945</name>
</gene>
<protein>
    <submittedName>
        <fullName evidence="1">Uncharacterized protein</fullName>
    </submittedName>
</protein>
<proteinExistence type="predicted"/>
<organism evidence="1">
    <name type="scientific">Candidatus Phytoplasma australasiaticum subsp. australasiaticum</name>
    <dbReference type="NCBI Taxonomy" id="2832407"/>
    <lineage>
        <taxon>Bacteria</taxon>
        <taxon>Bacillati</taxon>
        <taxon>Mycoplasmatota</taxon>
        <taxon>Mollicutes</taxon>
        <taxon>Acholeplasmatales</taxon>
        <taxon>Acholeplasmataceae</taxon>
        <taxon>Candidatus Phytoplasma</taxon>
        <taxon>16SrII (Peanut WB group)</taxon>
        <taxon>Candidatus Phytoplasma australasiaticum</taxon>
    </lineage>
</organism>
<evidence type="ECO:0000313" key="1">
    <source>
        <dbReference type="EMBL" id="QOX89274.1"/>
    </source>
</evidence>
<sequence length="98" mass="11816">MLFPFNRIFKILDTIQEVASDKYIHDSDDKIAFINELLKYLIKYYPEKGIFFFDLDQLNEIDYVNITFCNCDMSESLCSVSHELFKNFYKMKLKKYPI</sequence>
<accession>A0A7S7JLP0</accession>
<dbReference type="EMBL" id="CP060385">
    <property type="protein sequence ID" value="QOX89274.1"/>
    <property type="molecule type" value="Genomic_DNA"/>
</dbReference>
<name>A0A7S7JLP0_9MOLU</name>
<reference evidence="1" key="1">
    <citation type="submission" date="2020-08" db="EMBL/GenBank/DDBJ databases">
        <title>Phytoplasma sp. strain PR08 associated with Phyllody Disease of Parthenium hysterophorus.</title>
        <authorList>
            <person name="Kirdat K."/>
            <person name="Tiwarekar B."/>
            <person name="Yadav A."/>
        </authorList>
    </citation>
    <scope>NUCLEOTIDE SEQUENCE [LARGE SCALE GENOMIC DNA]</scope>
    <source>
        <strain evidence="1">PR08</strain>
    </source>
</reference>
<dbReference type="AlphaFoldDB" id="A0A7S7JLP0"/>